<proteinExistence type="predicted"/>
<accession>A0A239MW80</accession>
<sequence length="144" mass="14965">MLNGGVGSQMILANMLAPGKRILISGEGLYTVPALLTSNMTIKVKLGNTIIASATTSSLLLGADKKAISLNIRLVCRSLGATGSVVAGGTINYTNVSGQKFWDNTGSVVTVDTTVDQMVDVTATWNLASTTRSITMKICPIMVA</sequence>
<evidence type="ECO:0000313" key="1">
    <source>
        <dbReference type="EMBL" id="SNT46760.1"/>
    </source>
</evidence>
<gene>
    <name evidence="1" type="ORF">SAMN05421642_12356</name>
</gene>
<reference evidence="2" key="1">
    <citation type="submission" date="2017-06" db="EMBL/GenBank/DDBJ databases">
        <authorList>
            <person name="Varghese N."/>
            <person name="Submissions S."/>
        </authorList>
    </citation>
    <scope>NUCLEOTIDE SEQUENCE [LARGE SCALE GENOMIC DNA]</scope>
    <source>
        <strain evidence="2">JCM 23211</strain>
    </source>
</reference>
<organism evidence="1 2">
    <name type="scientific">Rhodococcoides kyotonense</name>
    <dbReference type="NCBI Taxonomy" id="398843"/>
    <lineage>
        <taxon>Bacteria</taxon>
        <taxon>Bacillati</taxon>
        <taxon>Actinomycetota</taxon>
        <taxon>Actinomycetes</taxon>
        <taxon>Mycobacteriales</taxon>
        <taxon>Nocardiaceae</taxon>
        <taxon>Rhodococcoides</taxon>
    </lineage>
</organism>
<dbReference type="RefSeq" id="WP_089251873.1">
    <property type="nucleotide sequence ID" value="NZ_FZOW01000023.1"/>
</dbReference>
<name>A0A239MW80_9NOCA</name>
<dbReference type="EMBL" id="FZOW01000023">
    <property type="protein sequence ID" value="SNT46760.1"/>
    <property type="molecule type" value="Genomic_DNA"/>
</dbReference>
<dbReference type="Proteomes" id="UP000198327">
    <property type="component" value="Unassembled WGS sequence"/>
</dbReference>
<keyword evidence="2" id="KW-1185">Reference proteome</keyword>
<dbReference type="AlphaFoldDB" id="A0A239MW80"/>
<evidence type="ECO:0000313" key="2">
    <source>
        <dbReference type="Proteomes" id="UP000198327"/>
    </source>
</evidence>
<protein>
    <submittedName>
        <fullName evidence="1">Uncharacterized protein</fullName>
    </submittedName>
</protein>